<name>A0A494WWB3_9FIRM</name>
<protein>
    <submittedName>
        <fullName evidence="1">Uncharacterized protein</fullName>
    </submittedName>
</protein>
<comment type="caution">
    <text evidence="1">The sequence shown here is derived from an EMBL/GenBank/DDBJ whole genome shotgun (WGS) entry which is preliminary data.</text>
</comment>
<gene>
    <name evidence="1" type="ORF">D7024_09835</name>
</gene>
<organism evidence="1 2">
    <name type="scientific">Desulfofundulus salinus</name>
    <dbReference type="NCBI Taxonomy" id="2419843"/>
    <lineage>
        <taxon>Bacteria</taxon>
        <taxon>Bacillati</taxon>
        <taxon>Bacillota</taxon>
        <taxon>Clostridia</taxon>
        <taxon>Eubacteriales</taxon>
        <taxon>Peptococcaceae</taxon>
        <taxon>Desulfofundulus</taxon>
    </lineage>
</organism>
<reference evidence="1 2" key="1">
    <citation type="submission" date="2018-10" db="EMBL/GenBank/DDBJ databases">
        <authorList>
            <person name="Grouzdev D.S."/>
            <person name="Krutkina M.S."/>
            <person name="Tourova T.P."/>
            <person name="Nazina T.N."/>
        </authorList>
    </citation>
    <scope>NUCLEOTIDE SEQUENCE [LARGE SCALE GENOMIC DNA]</scope>
    <source>
        <strain evidence="1 2">435</strain>
    </source>
</reference>
<keyword evidence="2" id="KW-1185">Reference proteome</keyword>
<dbReference type="EMBL" id="RBWE01000001">
    <property type="protein sequence ID" value="RKO67223.1"/>
    <property type="molecule type" value="Genomic_DNA"/>
</dbReference>
<dbReference type="AlphaFoldDB" id="A0A494WWB3"/>
<evidence type="ECO:0000313" key="1">
    <source>
        <dbReference type="EMBL" id="RKO67223.1"/>
    </source>
</evidence>
<proteinExistence type="predicted"/>
<sequence>MDKIKQVTKMCILEEGKICDNCCDCFICELNPNKICDNCANCLKLVDYPAKKQPQKEILTFEKHHWVKGNDHRNRRSLD</sequence>
<dbReference type="Proteomes" id="UP000271256">
    <property type="component" value="Unassembled WGS sequence"/>
</dbReference>
<accession>A0A494WWB3</accession>
<evidence type="ECO:0000313" key="2">
    <source>
        <dbReference type="Proteomes" id="UP000271256"/>
    </source>
</evidence>